<sequence>MRFIKKSHTKAVAAVCLSALISGCGVKTMYEWDGYSSHLLSYYKHPEELQKFSEKLYDGIQKAEETNTVPPGIYAEYGYVQLAMNDMSTAALYFTKEKEKWPESAYLMDKALGKIAKMPSDETTDIQETNETAGATK</sequence>
<accession>A0A2G4YLW6</accession>
<dbReference type="RefSeq" id="WP_099475195.1">
    <property type="nucleotide sequence ID" value="NZ_CP041025.1"/>
</dbReference>
<dbReference type="Proteomes" id="UP000229730">
    <property type="component" value="Unassembled WGS sequence"/>
</dbReference>
<keyword evidence="2" id="KW-1185">Reference proteome</keyword>
<organism evidence="1 2">
    <name type="scientific">Paremcibacter congregatus</name>
    <dbReference type="NCBI Taxonomy" id="2043170"/>
    <lineage>
        <taxon>Bacteria</taxon>
        <taxon>Pseudomonadati</taxon>
        <taxon>Pseudomonadota</taxon>
        <taxon>Alphaproteobacteria</taxon>
        <taxon>Emcibacterales</taxon>
        <taxon>Emcibacteraceae</taxon>
        <taxon>Paremcibacter</taxon>
    </lineage>
</organism>
<dbReference type="InterPro" id="IPR014508">
    <property type="entry name" value="UCP020555_TPR-like"/>
</dbReference>
<proteinExistence type="predicted"/>
<dbReference type="AlphaFoldDB" id="A0A2G4YLW6"/>
<protein>
    <submittedName>
        <fullName evidence="1">DUF4810 domain-containing protein</fullName>
    </submittedName>
</protein>
<gene>
    <name evidence="1" type="ORF">CRD36_17195</name>
</gene>
<evidence type="ECO:0000313" key="1">
    <source>
        <dbReference type="EMBL" id="PHZ83302.1"/>
    </source>
</evidence>
<name>A0A2G4YLW6_9PROT</name>
<dbReference type="OrthoDB" id="9800218at2"/>
<reference evidence="1 2" key="1">
    <citation type="submission" date="2017-10" db="EMBL/GenBank/DDBJ databases">
        <title>Frigbacter circumglobatus gen. nov. sp. nov., isolated from sediment cultured in situ.</title>
        <authorList>
            <person name="Zhao Z."/>
        </authorList>
    </citation>
    <scope>NUCLEOTIDE SEQUENCE [LARGE SCALE GENOMIC DNA]</scope>
    <source>
        <strain evidence="1 2">ZYL</strain>
    </source>
</reference>
<evidence type="ECO:0000313" key="2">
    <source>
        <dbReference type="Proteomes" id="UP000229730"/>
    </source>
</evidence>
<dbReference type="InParanoid" id="A0A2G4YLW6"/>
<dbReference type="EMBL" id="PDEM01000033">
    <property type="protein sequence ID" value="PHZ83302.1"/>
    <property type="molecule type" value="Genomic_DNA"/>
</dbReference>
<dbReference type="Pfam" id="PF16068">
    <property type="entry name" value="DUF4810"/>
    <property type="match status" value="1"/>
</dbReference>
<dbReference type="PROSITE" id="PS51257">
    <property type="entry name" value="PROKAR_LIPOPROTEIN"/>
    <property type="match status" value="1"/>
</dbReference>
<comment type="caution">
    <text evidence="1">The sequence shown here is derived from an EMBL/GenBank/DDBJ whole genome shotgun (WGS) entry which is preliminary data.</text>
</comment>